<evidence type="ECO:0000313" key="12">
    <source>
        <dbReference type="EMBL" id="SDB81534.1"/>
    </source>
</evidence>
<gene>
    <name evidence="11" type="primary">kdpC</name>
    <name evidence="12" type="ORF">SAMN05216418_0260</name>
</gene>
<dbReference type="Pfam" id="PF02669">
    <property type="entry name" value="KdpC"/>
    <property type="match status" value="1"/>
</dbReference>
<evidence type="ECO:0000313" key="13">
    <source>
        <dbReference type="Proteomes" id="UP000183203"/>
    </source>
</evidence>
<reference evidence="12 13" key="1">
    <citation type="submission" date="2016-09" db="EMBL/GenBank/DDBJ databases">
        <authorList>
            <person name="Capua I."/>
            <person name="De Benedictis P."/>
            <person name="Joannis T."/>
            <person name="Lombin L.H."/>
            <person name="Cattoli G."/>
        </authorList>
    </citation>
    <scope>NUCLEOTIDE SEQUENCE [LARGE SCALE GENOMIC DNA]</scope>
    <source>
        <strain evidence="12 13">NIO-1002</strain>
    </source>
</reference>
<evidence type="ECO:0000256" key="11">
    <source>
        <dbReference type="HAMAP-Rule" id="MF_00276"/>
    </source>
</evidence>
<dbReference type="PANTHER" id="PTHR30042">
    <property type="entry name" value="POTASSIUM-TRANSPORTING ATPASE C CHAIN"/>
    <property type="match status" value="1"/>
</dbReference>
<evidence type="ECO:0000256" key="3">
    <source>
        <dbReference type="ARBA" id="ARBA00022538"/>
    </source>
</evidence>
<feature type="transmembrane region" description="Helical" evidence="11">
    <location>
        <begin position="12"/>
        <end position="38"/>
    </location>
</feature>
<keyword evidence="6 11" id="KW-0067">ATP-binding</keyword>
<comment type="subcellular location">
    <subcellularLocation>
        <location evidence="11">Cell membrane</location>
        <topology evidence="11">Single-pass membrane protein</topology>
    </subcellularLocation>
</comment>
<name>A0A1G6GHW4_9MICO</name>
<sequence>MRASLRTAGVAVRAMLVFTAVLGVGYMLLVTAIGQVALPFQANGSLVRTADGSVSGSPLIGQSFQDADGQALPQYFQSRPSAAGYDSSASTGSNLGPENADLIDSIAANRSAFEALNGSGTVPADAVTASGSGLDPDISVANAERQVARIADARGIPVADVEALVTELTLPRDLGFLGDPRVNVFELNRALDAL</sequence>
<evidence type="ECO:0000256" key="7">
    <source>
        <dbReference type="ARBA" id="ARBA00022958"/>
    </source>
</evidence>
<dbReference type="GO" id="GO:0005886">
    <property type="term" value="C:plasma membrane"/>
    <property type="evidence" value="ECO:0007669"/>
    <property type="project" value="UniProtKB-SubCell"/>
</dbReference>
<comment type="function">
    <text evidence="11">Part of the high-affinity ATP-driven potassium transport (or Kdp) system, which catalyzes the hydrolysis of ATP coupled with the electrogenic transport of potassium into the cytoplasm. This subunit acts as a catalytic chaperone that increases the ATP-binding affinity of the ATP-hydrolyzing subunit KdpB by the formation of a transient KdpB/KdpC/ATP ternary complex.</text>
</comment>
<evidence type="ECO:0000256" key="9">
    <source>
        <dbReference type="ARBA" id="ARBA00023065"/>
    </source>
</evidence>
<keyword evidence="3 11" id="KW-0633">Potassium transport</keyword>
<keyword evidence="4 11" id="KW-0812">Transmembrane</keyword>
<dbReference type="InterPro" id="IPR003820">
    <property type="entry name" value="KdpC"/>
</dbReference>
<dbReference type="RefSeq" id="WP_058230603.1">
    <property type="nucleotide sequence ID" value="NZ_FMYG01000001.1"/>
</dbReference>
<dbReference type="OrthoDB" id="9788285at2"/>
<comment type="similarity">
    <text evidence="11">Belongs to the KdpC family.</text>
</comment>
<keyword evidence="7 11" id="KW-0630">Potassium</keyword>
<dbReference type="EMBL" id="FMYG01000001">
    <property type="protein sequence ID" value="SDB81534.1"/>
    <property type="molecule type" value="Genomic_DNA"/>
</dbReference>
<dbReference type="Proteomes" id="UP000183203">
    <property type="component" value="Unassembled WGS sequence"/>
</dbReference>
<evidence type="ECO:0000256" key="4">
    <source>
        <dbReference type="ARBA" id="ARBA00022692"/>
    </source>
</evidence>
<dbReference type="GO" id="GO:0005524">
    <property type="term" value="F:ATP binding"/>
    <property type="evidence" value="ECO:0007669"/>
    <property type="project" value="UniProtKB-UniRule"/>
</dbReference>
<dbReference type="PANTHER" id="PTHR30042:SF2">
    <property type="entry name" value="POTASSIUM-TRANSPORTING ATPASE KDPC SUBUNIT"/>
    <property type="match status" value="1"/>
</dbReference>
<evidence type="ECO:0000256" key="6">
    <source>
        <dbReference type="ARBA" id="ARBA00022840"/>
    </source>
</evidence>
<proteinExistence type="inferred from homology"/>
<evidence type="ECO:0000256" key="5">
    <source>
        <dbReference type="ARBA" id="ARBA00022741"/>
    </source>
</evidence>
<organism evidence="12 13">
    <name type="scientific">Microbacterium enclense</name>
    <dbReference type="NCBI Taxonomy" id="993073"/>
    <lineage>
        <taxon>Bacteria</taxon>
        <taxon>Bacillati</taxon>
        <taxon>Actinomycetota</taxon>
        <taxon>Actinomycetes</taxon>
        <taxon>Micrococcales</taxon>
        <taxon>Microbacteriaceae</taxon>
        <taxon>Microbacterium</taxon>
    </lineage>
</organism>
<keyword evidence="2 11" id="KW-1003">Cell membrane</keyword>
<evidence type="ECO:0000256" key="1">
    <source>
        <dbReference type="ARBA" id="ARBA00022448"/>
    </source>
</evidence>
<keyword evidence="8 11" id="KW-1133">Transmembrane helix</keyword>
<dbReference type="HAMAP" id="MF_00276">
    <property type="entry name" value="KdpC"/>
    <property type="match status" value="1"/>
</dbReference>
<evidence type="ECO:0000256" key="8">
    <source>
        <dbReference type="ARBA" id="ARBA00022989"/>
    </source>
</evidence>
<dbReference type="NCBIfam" id="NF001454">
    <property type="entry name" value="PRK00315.1"/>
    <property type="match status" value="1"/>
</dbReference>
<evidence type="ECO:0000256" key="2">
    <source>
        <dbReference type="ARBA" id="ARBA00022475"/>
    </source>
</evidence>
<dbReference type="AlphaFoldDB" id="A0A1G6GHW4"/>
<keyword evidence="1 11" id="KW-0813">Transport</keyword>
<dbReference type="STRING" id="993073.AS029_00140"/>
<evidence type="ECO:0000256" key="10">
    <source>
        <dbReference type="ARBA" id="ARBA00023136"/>
    </source>
</evidence>
<comment type="subunit">
    <text evidence="11">The system is composed of three essential subunits: KdpA, KdpB and KdpC.</text>
</comment>
<keyword evidence="10 11" id="KW-0472">Membrane</keyword>
<keyword evidence="5 11" id="KW-0547">Nucleotide-binding</keyword>
<dbReference type="PIRSF" id="PIRSF001296">
    <property type="entry name" value="K_ATPase_KdpC"/>
    <property type="match status" value="1"/>
</dbReference>
<keyword evidence="9 11" id="KW-0406">Ion transport</keyword>
<dbReference type="NCBIfam" id="TIGR00681">
    <property type="entry name" value="kdpC"/>
    <property type="match status" value="1"/>
</dbReference>
<dbReference type="GO" id="GO:0008556">
    <property type="term" value="F:P-type potassium transmembrane transporter activity"/>
    <property type="evidence" value="ECO:0007669"/>
    <property type="project" value="InterPro"/>
</dbReference>
<accession>A0A1G6GHW4</accession>
<protein>
    <recommendedName>
        <fullName evidence="11">Potassium-transporting ATPase KdpC subunit</fullName>
    </recommendedName>
    <alternativeName>
        <fullName evidence="11">ATP phosphohydrolase [potassium-transporting] C chain</fullName>
    </alternativeName>
    <alternativeName>
        <fullName evidence="11">Potassium-binding and translocating subunit C</fullName>
    </alternativeName>
    <alternativeName>
        <fullName evidence="11">Potassium-translocating ATPase C chain</fullName>
    </alternativeName>
</protein>